<keyword evidence="3 5" id="KW-1133">Transmembrane helix</keyword>
<evidence type="ECO:0000313" key="7">
    <source>
        <dbReference type="EMBL" id="SMC52404.1"/>
    </source>
</evidence>
<evidence type="ECO:0000256" key="4">
    <source>
        <dbReference type="ARBA" id="ARBA00023136"/>
    </source>
</evidence>
<keyword evidence="2 5" id="KW-0812">Transmembrane</keyword>
<evidence type="ECO:0000256" key="5">
    <source>
        <dbReference type="SAM" id="Phobius"/>
    </source>
</evidence>
<accession>A0A1W1ZVG8</accession>
<feature type="transmembrane region" description="Helical" evidence="5">
    <location>
        <begin position="127"/>
        <end position="152"/>
    </location>
</feature>
<comment type="subcellular location">
    <subcellularLocation>
        <location evidence="1">Membrane</location>
    </subcellularLocation>
</comment>
<dbReference type="Pfam" id="PF13664">
    <property type="entry name" value="DUF4149"/>
    <property type="match status" value="1"/>
</dbReference>
<keyword evidence="8" id="KW-1185">Reference proteome</keyword>
<dbReference type="GO" id="GO:0016020">
    <property type="term" value="C:membrane"/>
    <property type="evidence" value="ECO:0007669"/>
    <property type="project" value="UniProtKB-SubCell"/>
</dbReference>
<evidence type="ECO:0000256" key="3">
    <source>
        <dbReference type="ARBA" id="ARBA00022989"/>
    </source>
</evidence>
<dbReference type="InterPro" id="IPR025423">
    <property type="entry name" value="TMEM205-like"/>
</dbReference>
<feature type="domain" description="TMEM205-like" evidence="6">
    <location>
        <begin position="15"/>
        <end position="111"/>
    </location>
</feature>
<reference evidence="7 8" key="1">
    <citation type="submission" date="2017-04" db="EMBL/GenBank/DDBJ databases">
        <authorList>
            <person name="Afonso C.L."/>
            <person name="Miller P.J."/>
            <person name="Scott M.A."/>
            <person name="Spackman E."/>
            <person name="Goraichik I."/>
            <person name="Dimitrov K.M."/>
            <person name="Suarez D.L."/>
            <person name="Swayne D.E."/>
        </authorList>
    </citation>
    <scope>NUCLEOTIDE SEQUENCE [LARGE SCALE GENOMIC DNA]</scope>
    <source>
        <strain evidence="7 8">VK13</strain>
    </source>
</reference>
<feature type="transmembrane region" description="Helical" evidence="5">
    <location>
        <begin position="12"/>
        <end position="35"/>
    </location>
</feature>
<name>A0A1W1ZVG8_9BURK</name>
<organism evidence="7 8">
    <name type="scientific">Polynucleobacter kasalickyi</name>
    <dbReference type="NCBI Taxonomy" id="1938817"/>
    <lineage>
        <taxon>Bacteria</taxon>
        <taxon>Pseudomonadati</taxon>
        <taxon>Pseudomonadota</taxon>
        <taxon>Betaproteobacteria</taxon>
        <taxon>Burkholderiales</taxon>
        <taxon>Burkholderiaceae</taxon>
        <taxon>Polynucleobacter</taxon>
    </lineage>
</organism>
<feature type="transmembrane region" description="Helical" evidence="5">
    <location>
        <begin position="86"/>
        <end position="107"/>
    </location>
</feature>
<dbReference type="STRING" id="1938817.SAMN06296008_106161"/>
<proteinExistence type="predicted"/>
<evidence type="ECO:0000256" key="2">
    <source>
        <dbReference type="ARBA" id="ARBA00022692"/>
    </source>
</evidence>
<evidence type="ECO:0000313" key="8">
    <source>
        <dbReference type="Proteomes" id="UP000192708"/>
    </source>
</evidence>
<evidence type="ECO:0000256" key="1">
    <source>
        <dbReference type="ARBA" id="ARBA00004370"/>
    </source>
</evidence>
<dbReference type="OrthoDB" id="5797290at2"/>
<feature type="transmembrane region" description="Helical" evidence="5">
    <location>
        <begin position="55"/>
        <end position="74"/>
    </location>
</feature>
<evidence type="ECO:0000259" key="6">
    <source>
        <dbReference type="Pfam" id="PF13664"/>
    </source>
</evidence>
<protein>
    <recommendedName>
        <fullName evidence="6">TMEM205-like domain-containing protein</fullName>
    </recommendedName>
</protein>
<dbReference type="AlphaFoldDB" id="A0A1W1ZVG8"/>
<sequence length="159" mass="17880">MSNPFSNSQRVFVMLIGTWVGLMFAVGLLVPMTVFSYLTDKQVAGMVAGQIFKNTGFLSITLGMILLVFANTLVRRGFKQYRLIRWLLLLTLVLTMLGTFVVQPWMVAIRENTLSTGFPVLLSNQAGFFKILHGVSSSIFLIEMCLLSFIFWRVSKVQA</sequence>
<dbReference type="Proteomes" id="UP000192708">
    <property type="component" value="Unassembled WGS sequence"/>
</dbReference>
<dbReference type="RefSeq" id="WP_084283486.1">
    <property type="nucleotide sequence ID" value="NZ_FWXJ01000006.1"/>
</dbReference>
<gene>
    <name evidence="7" type="ORF">SAMN06296008_106161</name>
</gene>
<dbReference type="EMBL" id="FWXJ01000006">
    <property type="protein sequence ID" value="SMC52404.1"/>
    <property type="molecule type" value="Genomic_DNA"/>
</dbReference>
<keyword evidence="4 5" id="KW-0472">Membrane</keyword>